<evidence type="ECO:0000313" key="3">
    <source>
        <dbReference type="EnsemblProtists" id="EKX50176"/>
    </source>
</evidence>
<name>L1JNL2_GUITC</name>
<gene>
    <name evidence="2" type="ORF">GUITHDRAFT_151239</name>
</gene>
<sequence>MPNGRSLSVDKCVMKGAEKATELVEENGDQHPAFLSILLLFFLSLFGNAGLLACCWSYRKRYFETKIARHYDIFQG</sequence>
<reference evidence="2 4" key="1">
    <citation type="journal article" date="2012" name="Nature">
        <title>Algal genomes reveal evolutionary mosaicism and the fate of nucleomorphs.</title>
        <authorList>
            <consortium name="DOE Joint Genome Institute"/>
            <person name="Curtis B.A."/>
            <person name="Tanifuji G."/>
            <person name="Burki F."/>
            <person name="Gruber A."/>
            <person name="Irimia M."/>
            <person name="Maruyama S."/>
            <person name="Arias M.C."/>
            <person name="Ball S.G."/>
            <person name="Gile G.H."/>
            <person name="Hirakawa Y."/>
            <person name="Hopkins J.F."/>
            <person name="Kuo A."/>
            <person name="Rensing S.A."/>
            <person name="Schmutz J."/>
            <person name="Symeonidi A."/>
            <person name="Elias M."/>
            <person name="Eveleigh R.J."/>
            <person name="Herman E.K."/>
            <person name="Klute M.J."/>
            <person name="Nakayama T."/>
            <person name="Obornik M."/>
            <person name="Reyes-Prieto A."/>
            <person name="Armbrust E.V."/>
            <person name="Aves S.J."/>
            <person name="Beiko R.G."/>
            <person name="Coutinho P."/>
            <person name="Dacks J.B."/>
            <person name="Durnford D.G."/>
            <person name="Fast N.M."/>
            <person name="Green B.R."/>
            <person name="Grisdale C.J."/>
            <person name="Hempel F."/>
            <person name="Henrissat B."/>
            <person name="Hoppner M.P."/>
            <person name="Ishida K."/>
            <person name="Kim E."/>
            <person name="Koreny L."/>
            <person name="Kroth P.G."/>
            <person name="Liu Y."/>
            <person name="Malik S.B."/>
            <person name="Maier U.G."/>
            <person name="McRose D."/>
            <person name="Mock T."/>
            <person name="Neilson J.A."/>
            <person name="Onodera N.T."/>
            <person name="Poole A.M."/>
            <person name="Pritham E.J."/>
            <person name="Richards T.A."/>
            <person name="Rocap G."/>
            <person name="Roy S.W."/>
            <person name="Sarai C."/>
            <person name="Schaack S."/>
            <person name="Shirato S."/>
            <person name="Slamovits C.H."/>
            <person name="Spencer D.F."/>
            <person name="Suzuki S."/>
            <person name="Worden A.Z."/>
            <person name="Zauner S."/>
            <person name="Barry K."/>
            <person name="Bell C."/>
            <person name="Bharti A.K."/>
            <person name="Crow J.A."/>
            <person name="Grimwood J."/>
            <person name="Kramer R."/>
            <person name="Lindquist E."/>
            <person name="Lucas S."/>
            <person name="Salamov A."/>
            <person name="McFadden G.I."/>
            <person name="Lane C.E."/>
            <person name="Keeling P.J."/>
            <person name="Gray M.W."/>
            <person name="Grigoriev I.V."/>
            <person name="Archibald J.M."/>
        </authorList>
    </citation>
    <scope>NUCLEOTIDE SEQUENCE</scope>
    <source>
        <strain evidence="2 4">CCMP2712</strain>
    </source>
</reference>
<dbReference type="EnsemblProtists" id="EKX50176">
    <property type="protein sequence ID" value="EKX50176"/>
    <property type="gene ID" value="GUITHDRAFT_151239"/>
</dbReference>
<dbReference type="EMBL" id="JH992979">
    <property type="protein sequence ID" value="EKX50176.1"/>
    <property type="molecule type" value="Genomic_DNA"/>
</dbReference>
<dbReference type="PaxDb" id="55529-EKX50176"/>
<keyword evidence="4" id="KW-1185">Reference proteome</keyword>
<feature type="transmembrane region" description="Helical" evidence="1">
    <location>
        <begin position="33"/>
        <end position="56"/>
    </location>
</feature>
<evidence type="ECO:0000313" key="2">
    <source>
        <dbReference type="EMBL" id="EKX50176.1"/>
    </source>
</evidence>
<dbReference type="GeneID" id="17307002"/>
<keyword evidence="1" id="KW-0812">Transmembrane</keyword>
<evidence type="ECO:0000313" key="4">
    <source>
        <dbReference type="Proteomes" id="UP000011087"/>
    </source>
</evidence>
<dbReference type="Proteomes" id="UP000011087">
    <property type="component" value="Unassembled WGS sequence"/>
</dbReference>
<accession>L1JNL2</accession>
<dbReference type="AlphaFoldDB" id="L1JNL2"/>
<keyword evidence="1" id="KW-1133">Transmembrane helix</keyword>
<keyword evidence="1" id="KW-0472">Membrane</keyword>
<reference evidence="4" key="2">
    <citation type="submission" date="2012-11" db="EMBL/GenBank/DDBJ databases">
        <authorList>
            <person name="Kuo A."/>
            <person name="Curtis B.A."/>
            <person name="Tanifuji G."/>
            <person name="Burki F."/>
            <person name="Gruber A."/>
            <person name="Irimia M."/>
            <person name="Maruyama S."/>
            <person name="Arias M.C."/>
            <person name="Ball S.G."/>
            <person name="Gile G.H."/>
            <person name="Hirakawa Y."/>
            <person name="Hopkins J.F."/>
            <person name="Rensing S.A."/>
            <person name="Schmutz J."/>
            <person name="Symeonidi A."/>
            <person name="Elias M."/>
            <person name="Eveleigh R.J."/>
            <person name="Herman E.K."/>
            <person name="Klute M.J."/>
            <person name="Nakayama T."/>
            <person name="Obornik M."/>
            <person name="Reyes-Prieto A."/>
            <person name="Armbrust E.V."/>
            <person name="Aves S.J."/>
            <person name="Beiko R.G."/>
            <person name="Coutinho P."/>
            <person name="Dacks J.B."/>
            <person name="Durnford D.G."/>
            <person name="Fast N.M."/>
            <person name="Green B.R."/>
            <person name="Grisdale C."/>
            <person name="Hempe F."/>
            <person name="Henrissat B."/>
            <person name="Hoppner M.P."/>
            <person name="Ishida K.-I."/>
            <person name="Kim E."/>
            <person name="Koreny L."/>
            <person name="Kroth P.G."/>
            <person name="Liu Y."/>
            <person name="Malik S.-B."/>
            <person name="Maier U.G."/>
            <person name="McRose D."/>
            <person name="Mock T."/>
            <person name="Neilson J.A."/>
            <person name="Onodera N.T."/>
            <person name="Poole A.M."/>
            <person name="Pritham E.J."/>
            <person name="Richards T.A."/>
            <person name="Rocap G."/>
            <person name="Roy S.W."/>
            <person name="Sarai C."/>
            <person name="Schaack S."/>
            <person name="Shirato S."/>
            <person name="Slamovits C.H."/>
            <person name="Spencer D.F."/>
            <person name="Suzuki S."/>
            <person name="Worden A.Z."/>
            <person name="Zauner S."/>
            <person name="Barry K."/>
            <person name="Bell C."/>
            <person name="Bharti A.K."/>
            <person name="Crow J.A."/>
            <person name="Grimwood J."/>
            <person name="Kramer R."/>
            <person name="Lindquist E."/>
            <person name="Lucas S."/>
            <person name="Salamov A."/>
            <person name="McFadden G.I."/>
            <person name="Lane C.E."/>
            <person name="Keeling P.J."/>
            <person name="Gray M.W."/>
            <person name="Grigoriev I.V."/>
            <person name="Archibald J.M."/>
        </authorList>
    </citation>
    <scope>NUCLEOTIDE SEQUENCE</scope>
    <source>
        <strain evidence="4">CCMP2712</strain>
    </source>
</reference>
<proteinExistence type="predicted"/>
<organism evidence="2">
    <name type="scientific">Guillardia theta (strain CCMP2712)</name>
    <name type="common">Cryptophyte</name>
    <dbReference type="NCBI Taxonomy" id="905079"/>
    <lineage>
        <taxon>Eukaryota</taxon>
        <taxon>Cryptophyceae</taxon>
        <taxon>Pyrenomonadales</taxon>
        <taxon>Geminigeraceae</taxon>
        <taxon>Guillardia</taxon>
    </lineage>
</organism>
<dbReference type="RefSeq" id="XP_005837156.1">
    <property type="nucleotide sequence ID" value="XM_005837099.1"/>
</dbReference>
<protein>
    <submittedName>
        <fullName evidence="2 3">Uncharacterized protein</fullName>
    </submittedName>
</protein>
<reference evidence="3" key="3">
    <citation type="submission" date="2016-03" db="UniProtKB">
        <authorList>
            <consortium name="EnsemblProtists"/>
        </authorList>
    </citation>
    <scope>IDENTIFICATION</scope>
</reference>
<evidence type="ECO:0000256" key="1">
    <source>
        <dbReference type="SAM" id="Phobius"/>
    </source>
</evidence>
<dbReference type="HOGENOM" id="CLU_2659773_0_0_1"/>
<dbReference type="KEGG" id="gtt:GUITHDRAFT_151239"/>